<keyword evidence="6" id="KW-1185">Reference proteome</keyword>
<dbReference type="CDD" id="cd18315">
    <property type="entry name" value="BTB_POZ_BAB-like"/>
    <property type="match status" value="1"/>
</dbReference>
<dbReference type="GO" id="GO:0006357">
    <property type="term" value="P:regulation of transcription by RNA polymerase II"/>
    <property type="evidence" value="ECO:0007669"/>
    <property type="project" value="TreeGrafter"/>
</dbReference>
<dbReference type="PANTHER" id="PTHR23110">
    <property type="entry name" value="BTB DOMAIN TRANSCRIPTION FACTOR"/>
    <property type="match status" value="1"/>
</dbReference>
<gene>
    <name evidence="5" type="ORF">CLODIP_2_CD07023</name>
</gene>
<dbReference type="Gene3D" id="1.10.10.60">
    <property type="entry name" value="Homeodomain-like"/>
    <property type="match status" value="1"/>
</dbReference>
<dbReference type="InterPro" id="IPR007889">
    <property type="entry name" value="HTH_Psq"/>
</dbReference>
<evidence type="ECO:0000256" key="1">
    <source>
        <dbReference type="ARBA" id="ARBA00004123"/>
    </source>
</evidence>
<dbReference type="GO" id="GO:0003677">
    <property type="term" value="F:DNA binding"/>
    <property type="evidence" value="ECO:0007669"/>
    <property type="project" value="InterPro"/>
</dbReference>
<evidence type="ECO:0000313" key="6">
    <source>
        <dbReference type="Proteomes" id="UP000494165"/>
    </source>
</evidence>
<evidence type="ECO:0000256" key="3">
    <source>
        <dbReference type="SAM" id="MobiDB-lite"/>
    </source>
</evidence>
<dbReference type="InterPro" id="IPR009057">
    <property type="entry name" value="Homeodomain-like_sf"/>
</dbReference>
<dbReference type="SUPFAM" id="SSF46689">
    <property type="entry name" value="Homeodomain-like"/>
    <property type="match status" value="2"/>
</dbReference>
<evidence type="ECO:0000256" key="2">
    <source>
        <dbReference type="ARBA" id="ARBA00023242"/>
    </source>
</evidence>
<dbReference type="Pfam" id="PF05225">
    <property type="entry name" value="HTH_psq"/>
    <property type="match status" value="1"/>
</dbReference>
<feature type="region of interest" description="Disordered" evidence="3">
    <location>
        <begin position="143"/>
        <end position="200"/>
    </location>
</feature>
<accession>A0A8S1DIP1</accession>
<protein>
    <recommendedName>
        <fullName evidence="4">BTB domain-containing protein</fullName>
    </recommendedName>
</protein>
<reference evidence="5 6" key="1">
    <citation type="submission" date="2020-04" db="EMBL/GenBank/DDBJ databases">
        <authorList>
            <person name="Alioto T."/>
            <person name="Alioto T."/>
            <person name="Gomez Garrido J."/>
        </authorList>
    </citation>
    <scope>NUCLEOTIDE SEQUENCE [LARGE SCALE GENOMIC DNA]</scope>
</reference>
<dbReference type="AlphaFoldDB" id="A0A8S1DIP1"/>
<dbReference type="InterPro" id="IPR051095">
    <property type="entry name" value="Dros_DevTransReg"/>
</dbReference>
<comment type="subcellular location">
    <subcellularLocation>
        <location evidence="1">Nucleus</location>
    </subcellularLocation>
</comment>
<organism evidence="5 6">
    <name type="scientific">Cloeon dipterum</name>
    <dbReference type="NCBI Taxonomy" id="197152"/>
    <lineage>
        <taxon>Eukaryota</taxon>
        <taxon>Metazoa</taxon>
        <taxon>Ecdysozoa</taxon>
        <taxon>Arthropoda</taxon>
        <taxon>Hexapoda</taxon>
        <taxon>Insecta</taxon>
        <taxon>Pterygota</taxon>
        <taxon>Palaeoptera</taxon>
        <taxon>Ephemeroptera</taxon>
        <taxon>Pisciforma</taxon>
        <taxon>Baetidae</taxon>
        <taxon>Cloeon</taxon>
    </lineage>
</organism>
<evidence type="ECO:0000259" key="4">
    <source>
        <dbReference type="PROSITE" id="PS50097"/>
    </source>
</evidence>
<keyword evidence="2" id="KW-0539">Nucleus</keyword>
<dbReference type="OrthoDB" id="6482909at2759"/>
<proteinExistence type="predicted"/>
<sequence>MTSTVPELTSNPLGSESYVKLTWKSFESHATEMSRQISDLRQGGHWVDTTLIAGGHKLMVHKLVLSASSLFLRNILDDISVPDPCIILPSDVNIEELSILIEFLYRGEIKLSVGQLPSLSRLAQMLGIPGLPGFTDAVLSKPSEENEWLVEDDESREEEFKDDEMDESAGTNSPEVPIKPPTKLISQGGEVKRNNSGTYSASNVEEGFKLLQSGKSIGQAAKLAGVPRTTLYNKAKSCGVILKQDKEVRYTAQQVEDAVRAVLAGRSLKSAADQFGVSKTVLWRRTQSLRPALPKKKQVRYSSAQKQAAVNALKCGAKARTVAQEFGIPAATLYREKTRLVELGALPGEGGKKRSLEDAMDRQLRVQQAVSACKEGKMSQSSAASHYEVPKTTIWRRLRSSTRCPSNIPKMDLDSNAPMTIGSAHQKESDTDFATFVIDGTNLKLISEEDTMSMESSHYIVLSGSDADSLPGLQVMLPQTEEGSVVCEVEELGHQGVDIEVIAESGEKS</sequence>
<dbReference type="Pfam" id="PF00651">
    <property type="entry name" value="BTB"/>
    <property type="match status" value="1"/>
</dbReference>
<dbReference type="PANTHER" id="PTHR23110:SF109">
    <property type="entry name" value="FI07618P-RELATED"/>
    <property type="match status" value="1"/>
</dbReference>
<dbReference type="InterPro" id="IPR011333">
    <property type="entry name" value="SKP1/BTB/POZ_sf"/>
</dbReference>
<feature type="compositionally biased region" description="Acidic residues" evidence="3">
    <location>
        <begin position="145"/>
        <end position="167"/>
    </location>
</feature>
<dbReference type="SMART" id="SM00225">
    <property type="entry name" value="BTB"/>
    <property type="match status" value="1"/>
</dbReference>
<name>A0A8S1DIP1_9INSE</name>
<comment type="caution">
    <text evidence="5">The sequence shown here is derived from an EMBL/GenBank/DDBJ whole genome shotgun (WGS) entry which is preliminary data.</text>
</comment>
<evidence type="ECO:0000313" key="5">
    <source>
        <dbReference type="EMBL" id="CAB3382260.1"/>
    </source>
</evidence>
<dbReference type="PROSITE" id="PS50097">
    <property type="entry name" value="BTB"/>
    <property type="match status" value="1"/>
</dbReference>
<feature type="domain" description="BTB" evidence="4">
    <location>
        <begin position="47"/>
        <end position="113"/>
    </location>
</feature>
<dbReference type="InterPro" id="IPR000210">
    <property type="entry name" value="BTB/POZ_dom"/>
</dbReference>
<dbReference type="Proteomes" id="UP000494165">
    <property type="component" value="Unassembled WGS sequence"/>
</dbReference>
<dbReference type="SUPFAM" id="SSF54695">
    <property type="entry name" value="POZ domain"/>
    <property type="match status" value="1"/>
</dbReference>
<dbReference type="EMBL" id="CADEPI010000263">
    <property type="protein sequence ID" value="CAB3382260.1"/>
    <property type="molecule type" value="Genomic_DNA"/>
</dbReference>
<dbReference type="Gene3D" id="3.30.710.10">
    <property type="entry name" value="Potassium Channel Kv1.1, Chain A"/>
    <property type="match status" value="1"/>
</dbReference>
<dbReference type="GO" id="GO:0005634">
    <property type="term" value="C:nucleus"/>
    <property type="evidence" value="ECO:0007669"/>
    <property type="project" value="UniProtKB-SubCell"/>
</dbReference>